<comment type="caution">
    <text evidence="1">The sequence shown here is derived from an EMBL/GenBank/DDBJ whole genome shotgun (WGS) entry which is preliminary data.</text>
</comment>
<evidence type="ECO:0000313" key="1">
    <source>
        <dbReference type="EMBL" id="KAI0088404.1"/>
    </source>
</evidence>
<accession>A0ACB8U2U3</accession>
<gene>
    <name evidence="1" type="ORF">BDY19DRAFT_950692</name>
</gene>
<keyword evidence="2" id="KW-1185">Reference proteome</keyword>
<dbReference type="EMBL" id="MU274914">
    <property type="protein sequence ID" value="KAI0088404.1"/>
    <property type="molecule type" value="Genomic_DNA"/>
</dbReference>
<reference evidence="1" key="1">
    <citation type="journal article" date="2021" name="Environ. Microbiol.">
        <title>Gene family expansions and transcriptome signatures uncover fungal adaptations to wood decay.</title>
        <authorList>
            <person name="Hage H."/>
            <person name="Miyauchi S."/>
            <person name="Viragh M."/>
            <person name="Drula E."/>
            <person name="Min B."/>
            <person name="Chaduli D."/>
            <person name="Navarro D."/>
            <person name="Favel A."/>
            <person name="Norest M."/>
            <person name="Lesage-Meessen L."/>
            <person name="Balint B."/>
            <person name="Merenyi Z."/>
            <person name="de Eugenio L."/>
            <person name="Morin E."/>
            <person name="Martinez A.T."/>
            <person name="Baldrian P."/>
            <person name="Stursova M."/>
            <person name="Martinez M.J."/>
            <person name="Novotny C."/>
            <person name="Magnuson J.K."/>
            <person name="Spatafora J.W."/>
            <person name="Maurice S."/>
            <person name="Pangilinan J."/>
            <person name="Andreopoulos W."/>
            <person name="LaButti K."/>
            <person name="Hundley H."/>
            <person name="Na H."/>
            <person name="Kuo A."/>
            <person name="Barry K."/>
            <person name="Lipzen A."/>
            <person name="Henrissat B."/>
            <person name="Riley R."/>
            <person name="Ahrendt S."/>
            <person name="Nagy L.G."/>
            <person name="Grigoriev I.V."/>
            <person name="Martin F."/>
            <person name="Rosso M.N."/>
        </authorList>
    </citation>
    <scope>NUCLEOTIDE SEQUENCE</scope>
    <source>
        <strain evidence="1">CBS 384.51</strain>
    </source>
</reference>
<name>A0ACB8U2U3_9APHY</name>
<organism evidence="1 2">
    <name type="scientific">Irpex rosettiformis</name>
    <dbReference type="NCBI Taxonomy" id="378272"/>
    <lineage>
        <taxon>Eukaryota</taxon>
        <taxon>Fungi</taxon>
        <taxon>Dikarya</taxon>
        <taxon>Basidiomycota</taxon>
        <taxon>Agaricomycotina</taxon>
        <taxon>Agaricomycetes</taxon>
        <taxon>Polyporales</taxon>
        <taxon>Irpicaceae</taxon>
        <taxon>Irpex</taxon>
    </lineage>
</organism>
<protein>
    <submittedName>
        <fullName evidence="1">Velvet factor-domain-containing protein</fullName>
    </submittedName>
</protein>
<proteinExistence type="predicted"/>
<dbReference type="Proteomes" id="UP001055072">
    <property type="component" value="Unassembled WGS sequence"/>
</dbReference>
<sequence>MSRPPHQQGPLPGINELDTMNAPSRSLDFTKENIGRPVTFSDGPFAGMTIRAELIELQKADLGRKYARKDRRPLDPPPVVQLKIHHLKHQGTPFESFQEYDRYEEAQGLGLVCHIDLFPVPAHDEHPEPSAAPNKRRRKSPSASRPNTATTPSASASASPTPTPSVASLSPPTFYPHPGSSTSPPSYTLPPPPPPPQHIPGTSSPYGYSMSQQAPNSSSPYPPAPPAQSSPGITLPPISHLSGPPATAYPGSGLQLPPMQGSAFPRVGLTLPPLPPGPPPPPHTSYSYPPPPPPPPQPPALHPPPQPSTGVGGDTKAVRAGLDAPEGVVAYLGDFAITEESKCTEALSGACFAQSQSLEYHGRKVLMFVFSDIAVRVEGTFILRYRVFNIYARAEGIDIPILAECYGGPFRIYSTKEFPGLRPSTDLTKHLSLFGVRLNLRETERKRRRGGGPSSEAEGSAAPTRGRRRRRPHRAGGGEDEDSDEGSGAGSGDEED</sequence>
<evidence type="ECO:0000313" key="2">
    <source>
        <dbReference type="Proteomes" id="UP001055072"/>
    </source>
</evidence>